<dbReference type="GO" id="GO:0008270">
    <property type="term" value="F:zinc ion binding"/>
    <property type="evidence" value="ECO:0007669"/>
    <property type="project" value="InterPro"/>
</dbReference>
<dbReference type="PANTHER" id="PTHR11467">
    <property type="entry name" value="HISTONE H1"/>
    <property type="match status" value="1"/>
</dbReference>
<dbReference type="InterPro" id="IPR004170">
    <property type="entry name" value="WWE_dom"/>
</dbReference>
<evidence type="ECO:0000256" key="1">
    <source>
        <dbReference type="ARBA" id="ARBA00004286"/>
    </source>
</evidence>
<dbReference type="Pfam" id="PF02825">
    <property type="entry name" value="WWE"/>
    <property type="match status" value="1"/>
</dbReference>
<proteinExistence type="predicted"/>
<feature type="compositionally biased region" description="Basic residues" evidence="4">
    <location>
        <begin position="113"/>
        <end position="123"/>
    </location>
</feature>
<dbReference type="Pfam" id="PF00538">
    <property type="entry name" value="Linker_histone"/>
    <property type="match status" value="1"/>
</dbReference>
<accession>A0A8F8PQR7</accession>
<dbReference type="Gene3D" id="1.10.10.10">
    <property type="entry name" value="Winged helix-like DNA-binding domain superfamily/Winged helix DNA-binding domain"/>
    <property type="match status" value="1"/>
</dbReference>
<feature type="domain" description="H15" evidence="5">
    <location>
        <begin position="15"/>
        <end position="79"/>
    </location>
</feature>
<dbReference type="InterPro" id="IPR037197">
    <property type="entry name" value="WWE_dom_sf"/>
</dbReference>
<reference evidence="7" key="1">
    <citation type="submission" date="2021-06" db="EMBL/GenBank/DDBJ databases">
        <authorList>
            <person name="Rolland C."/>
        </authorList>
    </citation>
    <scope>NUCLEOTIDE SEQUENCE</scope>
    <source>
        <strain evidence="7">347.936635</strain>
    </source>
</reference>
<feature type="domain" description="WWE" evidence="6">
    <location>
        <begin position="136"/>
        <end position="219"/>
    </location>
</feature>
<comment type="subcellular location">
    <subcellularLocation>
        <location evidence="1">Chromosome</location>
    </subcellularLocation>
</comment>
<evidence type="ECO:0000256" key="4">
    <source>
        <dbReference type="SAM" id="MobiDB-lite"/>
    </source>
</evidence>
<dbReference type="PANTHER" id="PTHR11467:SF36">
    <property type="entry name" value="HISTONE 24-RELATED"/>
    <property type="match status" value="1"/>
</dbReference>
<dbReference type="InterPro" id="IPR036390">
    <property type="entry name" value="WH_DNA-bd_sf"/>
</dbReference>
<gene>
    <name evidence="7" type="ORF">KOM_12_99</name>
</gene>
<dbReference type="SMR" id="A0A8F8PQR7"/>
<name>A0A8F8PQR7_9VIRU</name>
<evidence type="ECO:0000259" key="6">
    <source>
        <dbReference type="SMART" id="SM00678"/>
    </source>
</evidence>
<dbReference type="InterPro" id="IPR005818">
    <property type="entry name" value="Histone_H1/H5_H15"/>
</dbReference>
<feature type="region of interest" description="Disordered" evidence="4">
    <location>
        <begin position="90"/>
        <end position="133"/>
    </location>
</feature>
<dbReference type="SUPFAM" id="SSF117839">
    <property type="entry name" value="WWE domain"/>
    <property type="match status" value="1"/>
</dbReference>
<dbReference type="SMART" id="SM00678">
    <property type="entry name" value="WWE"/>
    <property type="match status" value="1"/>
</dbReference>
<keyword evidence="3" id="KW-0238">DNA-binding</keyword>
<organism evidence="7">
    <name type="scientific">Clandestinovirus</name>
    <dbReference type="NCBI Taxonomy" id="2831644"/>
    <lineage>
        <taxon>Viruses</taxon>
    </lineage>
</organism>
<dbReference type="SUPFAM" id="SSF46785">
    <property type="entry name" value="Winged helix' DNA-binding domain"/>
    <property type="match status" value="1"/>
</dbReference>
<dbReference type="GO" id="GO:0030261">
    <property type="term" value="P:chromosome condensation"/>
    <property type="evidence" value="ECO:0007669"/>
    <property type="project" value="TreeGrafter"/>
</dbReference>
<evidence type="ECO:0000256" key="2">
    <source>
        <dbReference type="ARBA" id="ARBA00022454"/>
    </source>
</evidence>
<dbReference type="InterPro" id="IPR036388">
    <property type="entry name" value="WH-like_DNA-bd_sf"/>
</dbReference>
<evidence type="ECO:0000313" key="7">
    <source>
        <dbReference type="EMBL" id="QYA18369.1"/>
    </source>
</evidence>
<dbReference type="SMART" id="SM00526">
    <property type="entry name" value="H15"/>
    <property type="match status" value="1"/>
</dbReference>
<dbReference type="GO" id="GO:0003690">
    <property type="term" value="F:double-stranded DNA binding"/>
    <property type="evidence" value="ECO:0007669"/>
    <property type="project" value="TreeGrafter"/>
</dbReference>
<dbReference type="GO" id="GO:0031492">
    <property type="term" value="F:nucleosomal DNA binding"/>
    <property type="evidence" value="ECO:0007669"/>
    <property type="project" value="TreeGrafter"/>
</dbReference>
<sequence>MEGDGNNSVPIETKKNVHPSYKRMVTLAIQSKDEKGASLKTIYGFLEERWSIGKTGRRFVRSALKKGVEKKIFTQRKATYRIAKCKIKEKPKPKKVRSSALNPKPAKPVIAKRASKPKPKPKPKSTNATVTTSTPQTSLVWTWQFHDNGWCNYHPDASKVVEATYQEYLRNPGITDVRSVQSGEWHYLVDFRQMTQQNIQHENHTVRRIRRVNIPLSDTEFRKRFQ</sequence>
<dbReference type="EMBL" id="MZ420154">
    <property type="protein sequence ID" value="QYA18369.1"/>
    <property type="molecule type" value="Genomic_DNA"/>
</dbReference>
<protein>
    <submittedName>
        <fullName evidence="7">Bifunctional linker histone H1/H5</fullName>
    </submittedName>
</protein>
<evidence type="ECO:0000259" key="5">
    <source>
        <dbReference type="SMART" id="SM00526"/>
    </source>
</evidence>
<keyword evidence="2" id="KW-0158">Chromosome</keyword>
<evidence type="ECO:0000256" key="3">
    <source>
        <dbReference type="ARBA" id="ARBA00023125"/>
    </source>
</evidence>
<dbReference type="GO" id="GO:0045910">
    <property type="term" value="P:negative regulation of DNA recombination"/>
    <property type="evidence" value="ECO:0007669"/>
    <property type="project" value="TreeGrafter"/>
</dbReference>
<dbReference type="InterPro" id="IPR018123">
    <property type="entry name" value="WWE-dom_subgr"/>
</dbReference>
<dbReference type="Gene3D" id="3.30.720.50">
    <property type="match status" value="1"/>
</dbReference>